<dbReference type="Pfam" id="PF03437">
    <property type="entry name" value="BtpA"/>
    <property type="match status" value="1"/>
</dbReference>
<gene>
    <name evidence="1" type="ORF">HYT40_00290</name>
</gene>
<sequence length="239" mass="26510">MSTYSSYREVFPKKHTLLVVVHVADANQALSQVNIARRAGADGAFLINHDEEKVPALALSRIYQSIRKVHPDWWLGLNFLDLNYFQAFARVPENASGLWTDDAGLDESLSDTAANTRVAWKFRQNGKRNWPGLYFGGVAFKYQREVTDYMAMVRAAKPYMDVVTTSGPATGEPPAVEKIRAMHEALGDHPLAIASGITPENVGQYLGLTDCFLVATGVSKDFHELDEKKVKVLAAKIRV</sequence>
<accession>A0A931SCS4</accession>
<protein>
    <submittedName>
        <fullName evidence="1">Adenine phosphoribosyltransferase</fullName>
    </submittedName>
</protein>
<dbReference type="SUPFAM" id="SSF51391">
    <property type="entry name" value="Thiamin phosphate synthase"/>
    <property type="match status" value="1"/>
</dbReference>
<comment type="caution">
    <text evidence="1">The sequence shown here is derived from an EMBL/GenBank/DDBJ whole genome shotgun (WGS) entry which is preliminary data.</text>
</comment>
<reference evidence="1" key="1">
    <citation type="submission" date="2020-07" db="EMBL/GenBank/DDBJ databases">
        <title>Huge and variable diversity of episymbiotic CPR bacteria and DPANN archaea in groundwater ecosystems.</title>
        <authorList>
            <person name="He C.Y."/>
            <person name="Keren R."/>
            <person name="Whittaker M."/>
            <person name="Farag I.F."/>
            <person name="Doudna J."/>
            <person name="Cate J.H.D."/>
            <person name="Banfield J.F."/>
        </authorList>
    </citation>
    <scope>NUCLEOTIDE SEQUENCE</scope>
    <source>
        <strain evidence="1">NC_groundwater_193_Ag_S-0.1um_51_7</strain>
    </source>
</reference>
<keyword evidence="1" id="KW-0328">Glycosyltransferase</keyword>
<dbReference type="GO" id="GO:0016757">
    <property type="term" value="F:glycosyltransferase activity"/>
    <property type="evidence" value="ECO:0007669"/>
    <property type="project" value="UniProtKB-KW"/>
</dbReference>
<dbReference type="InterPro" id="IPR005137">
    <property type="entry name" value="BtpA"/>
</dbReference>
<evidence type="ECO:0000313" key="1">
    <source>
        <dbReference type="EMBL" id="MBI2096590.1"/>
    </source>
</evidence>
<dbReference type="Proteomes" id="UP000724148">
    <property type="component" value="Unassembled WGS sequence"/>
</dbReference>
<dbReference type="EMBL" id="JACOZA010000004">
    <property type="protein sequence ID" value="MBI2096590.1"/>
    <property type="molecule type" value="Genomic_DNA"/>
</dbReference>
<dbReference type="AlphaFoldDB" id="A0A931SCS4"/>
<name>A0A931SCS4_9BACT</name>
<keyword evidence="1" id="KW-0808">Transferase</keyword>
<organism evidence="1 2">
    <name type="scientific">Candidatus Sungiibacteriota bacterium</name>
    <dbReference type="NCBI Taxonomy" id="2750080"/>
    <lineage>
        <taxon>Bacteria</taxon>
        <taxon>Candidatus Sungiibacteriota</taxon>
    </lineage>
</organism>
<dbReference type="InterPro" id="IPR036206">
    <property type="entry name" value="ThiamineP_synth_sf"/>
</dbReference>
<evidence type="ECO:0000313" key="2">
    <source>
        <dbReference type="Proteomes" id="UP000724148"/>
    </source>
</evidence>
<proteinExistence type="predicted"/>